<name>A0A382DVH0_9ZZZZ</name>
<feature type="transmembrane region" description="Helical" evidence="1">
    <location>
        <begin position="29"/>
        <end position="47"/>
    </location>
</feature>
<dbReference type="InterPro" id="IPR050682">
    <property type="entry name" value="ModA/WtpA"/>
</dbReference>
<dbReference type="Gene3D" id="3.40.190.10">
    <property type="entry name" value="Periplasmic binding protein-like II"/>
    <property type="match status" value="3"/>
</dbReference>
<dbReference type="EMBL" id="UINC01041205">
    <property type="protein sequence ID" value="SVB42149.1"/>
    <property type="molecule type" value="Genomic_DNA"/>
</dbReference>
<keyword evidence="1" id="KW-1133">Transmembrane helix</keyword>
<proteinExistence type="predicted"/>
<protein>
    <recommendedName>
        <fullName evidence="3">Molybdate ABC transporter substrate-binding protein</fullName>
    </recommendedName>
</protein>
<evidence type="ECO:0000256" key="1">
    <source>
        <dbReference type="SAM" id="Phobius"/>
    </source>
</evidence>
<keyword evidence="1" id="KW-0812">Transmembrane</keyword>
<accession>A0A382DVH0</accession>
<keyword evidence="1" id="KW-0472">Membrane</keyword>
<evidence type="ECO:0000313" key="2">
    <source>
        <dbReference type="EMBL" id="SVB42149.1"/>
    </source>
</evidence>
<evidence type="ECO:0008006" key="3">
    <source>
        <dbReference type="Google" id="ProtNLM"/>
    </source>
</evidence>
<dbReference type="GO" id="GO:0015689">
    <property type="term" value="P:molybdate ion transport"/>
    <property type="evidence" value="ECO:0007669"/>
    <property type="project" value="TreeGrafter"/>
</dbReference>
<dbReference type="PANTHER" id="PTHR30632:SF0">
    <property type="entry name" value="SULFATE-BINDING PROTEIN"/>
    <property type="match status" value="1"/>
</dbReference>
<dbReference type="PANTHER" id="PTHR30632">
    <property type="entry name" value="MOLYBDATE-BINDING PERIPLASMIC PROTEIN"/>
    <property type="match status" value="1"/>
</dbReference>
<organism evidence="2">
    <name type="scientific">marine metagenome</name>
    <dbReference type="NCBI Taxonomy" id="408172"/>
    <lineage>
        <taxon>unclassified sequences</taxon>
        <taxon>metagenomes</taxon>
        <taxon>ecological metagenomes</taxon>
    </lineage>
</organism>
<dbReference type="AlphaFoldDB" id="A0A382DVH0"/>
<reference evidence="2" key="1">
    <citation type="submission" date="2018-05" db="EMBL/GenBank/DDBJ databases">
        <authorList>
            <person name="Lanie J.A."/>
            <person name="Ng W.-L."/>
            <person name="Kazmierczak K.M."/>
            <person name="Andrzejewski T.M."/>
            <person name="Davidsen T.M."/>
            <person name="Wayne K.J."/>
            <person name="Tettelin H."/>
            <person name="Glass J.I."/>
            <person name="Rusch D."/>
            <person name="Podicherti R."/>
            <person name="Tsui H.-C.T."/>
            <person name="Winkler M.E."/>
        </authorList>
    </citation>
    <scope>NUCLEOTIDE SEQUENCE</scope>
</reference>
<sequence>MTSGSIFVKLSSSFGLNLLYGIGLNRPRFFLLASMIVFAALALFLILDLHESSSPSSGPPILLYCAAGIKPPVEMVVRNYEAEYDCKIDIQYGGSGTLLSNLKIAGIGDLYVVADESYIEISRQKNLVEEVIPLAVMTPVIAVPKGNPKGVDSIQTLIDGNYKIALGNPGAASIGKISKKLLTESGDWSAIKEHTTVFYPTVPEIANSVKLGTVDAGIVWDATVNQYSDLDLVRVPELELGPQKTTVGVLKTAKNPATALRFARYLAARDRGLIQFKNYGYVPVSGDIWREKPEILFFSGGVNRPAVEQTIQKFEVREGVKVTRVYNGCGILVSQIRAGEKPDAYFACDVSFMTRVQSQFDDSTDISETDIIILTKKGNPKQILALRDLAQAGLRLGVANPDQSALGDLTRR</sequence>
<feature type="non-terminal residue" evidence="2">
    <location>
        <position position="412"/>
    </location>
</feature>
<dbReference type="GO" id="GO:0030973">
    <property type="term" value="F:molybdate ion binding"/>
    <property type="evidence" value="ECO:0007669"/>
    <property type="project" value="TreeGrafter"/>
</dbReference>
<dbReference type="SUPFAM" id="SSF53850">
    <property type="entry name" value="Periplasmic binding protein-like II"/>
    <property type="match status" value="2"/>
</dbReference>
<gene>
    <name evidence="2" type="ORF">METZ01_LOCUS195003</name>
</gene>
<dbReference type="Pfam" id="PF13531">
    <property type="entry name" value="SBP_bac_11"/>
    <property type="match status" value="2"/>
</dbReference>